<dbReference type="InterPro" id="IPR050767">
    <property type="entry name" value="Sel1_AlgK"/>
</dbReference>
<accession>K0SHZ3</accession>
<dbReference type="OrthoDB" id="2384430at2759"/>
<dbReference type="SMART" id="SM00671">
    <property type="entry name" value="SEL1"/>
    <property type="match status" value="3"/>
</dbReference>
<dbReference type="PANTHER" id="PTHR11102:SF160">
    <property type="entry name" value="ERAD-ASSOCIATED E3 UBIQUITIN-PROTEIN LIGASE COMPONENT HRD3"/>
    <property type="match status" value="1"/>
</dbReference>
<evidence type="ECO:0008006" key="4">
    <source>
        <dbReference type="Google" id="ProtNLM"/>
    </source>
</evidence>
<evidence type="ECO:0000313" key="3">
    <source>
        <dbReference type="Proteomes" id="UP000266841"/>
    </source>
</evidence>
<sequence length="185" mass="20922">MHDCPFCRTPYPNNDVEEMAMIQARVDKKDPEAINLLAQAHCHGLYGKLKDVRKAVELWEEAAELGSNDALYNLGSAYYIGEGVQVDEGKGGEFYKMAAMRGCAVSRYNLGAFECMKRNHANAYRHWLISAKMGYRNSFSSINIMLFEGKVTKGQHAEALKGYQDAIEEMKSHDRDEAKAKRRCD</sequence>
<reference evidence="2 3" key="1">
    <citation type="journal article" date="2012" name="Genome Biol.">
        <title>Genome and low-iron response of an oceanic diatom adapted to chronic iron limitation.</title>
        <authorList>
            <person name="Lommer M."/>
            <person name="Specht M."/>
            <person name="Roy A.S."/>
            <person name="Kraemer L."/>
            <person name="Andreson R."/>
            <person name="Gutowska M.A."/>
            <person name="Wolf J."/>
            <person name="Bergner S.V."/>
            <person name="Schilhabel M.B."/>
            <person name="Klostermeier U.C."/>
            <person name="Beiko R.G."/>
            <person name="Rosenstiel P."/>
            <person name="Hippler M."/>
            <person name="Laroche J."/>
        </authorList>
    </citation>
    <scope>NUCLEOTIDE SEQUENCE [LARGE SCALE GENOMIC DNA]</scope>
    <source>
        <strain evidence="2 3">CCMP1005</strain>
    </source>
</reference>
<organism evidence="2 3">
    <name type="scientific">Thalassiosira oceanica</name>
    <name type="common">Marine diatom</name>
    <dbReference type="NCBI Taxonomy" id="159749"/>
    <lineage>
        <taxon>Eukaryota</taxon>
        <taxon>Sar</taxon>
        <taxon>Stramenopiles</taxon>
        <taxon>Ochrophyta</taxon>
        <taxon>Bacillariophyta</taxon>
        <taxon>Coscinodiscophyceae</taxon>
        <taxon>Thalassiosirophycidae</taxon>
        <taxon>Thalassiosirales</taxon>
        <taxon>Thalassiosiraceae</taxon>
        <taxon>Thalassiosira</taxon>
    </lineage>
</organism>
<dbReference type="Gene3D" id="1.25.40.10">
    <property type="entry name" value="Tetratricopeptide repeat domain"/>
    <property type="match status" value="1"/>
</dbReference>
<evidence type="ECO:0000256" key="1">
    <source>
        <dbReference type="ARBA" id="ARBA00038101"/>
    </source>
</evidence>
<dbReference type="Proteomes" id="UP000266841">
    <property type="component" value="Unassembled WGS sequence"/>
</dbReference>
<gene>
    <name evidence="2" type="ORF">THAOC_14654</name>
</gene>
<proteinExistence type="inferred from homology"/>
<dbReference type="AlphaFoldDB" id="K0SHZ3"/>
<dbReference type="PANTHER" id="PTHR11102">
    <property type="entry name" value="SEL-1-LIKE PROTEIN"/>
    <property type="match status" value="1"/>
</dbReference>
<comment type="similarity">
    <text evidence="1">Belongs to the sel-1 family.</text>
</comment>
<dbReference type="InterPro" id="IPR006597">
    <property type="entry name" value="Sel1-like"/>
</dbReference>
<evidence type="ECO:0000313" key="2">
    <source>
        <dbReference type="EMBL" id="EJK64594.1"/>
    </source>
</evidence>
<comment type="caution">
    <text evidence="2">The sequence shown here is derived from an EMBL/GenBank/DDBJ whole genome shotgun (WGS) entry which is preliminary data.</text>
</comment>
<dbReference type="Pfam" id="PF08238">
    <property type="entry name" value="Sel1"/>
    <property type="match status" value="3"/>
</dbReference>
<dbReference type="EMBL" id="AGNL01017085">
    <property type="protein sequence ID" value="EJK64594.1"/>
    <property type="molecule type" value="Genomic_DNA"/>
</dbReference>
<dbReference type="InterPro" id="IPR011990">
    <property type="entry name" value="TPR-like_helical_dom_sf"/>
</dbReference>
<protein>
    <recommendedName>
        <fullName evidence="4">Sel1 repeat family protein</fullName>
    </recommendedName>
</protein>
<keyword evidence="3" id="KW-1185">Reference proteome</keyword>
<dbReference type="SUPFAM" id="SSF81901">
    <property type="entry name" value="HCP-like"/>
    <property type="match status" value="1"/>
</dbReference>
<name>K0SHZ3_THAOC</name>